<dbReference type="Proteomes" id="UP000187283">
    <property type="component" value="Unassembled WGS sequence"/>
</dbReference>
<gene>
    <name evidence="2" type="ORF">AYI70_g11769</name>
</gene>
<protein>
    <submittedName>
        <fullName evidence="2">Uncharacterized protein</fullName>
    </submittedName>
</protein>
<organism evidence="2 3">
    <name type="scientific">Smittium culicis</name>
    <dbReference type="NCBI Taxonomy" id="133412"/>
    <lineage>
        <taxon>Eukaryota</taxon>
        <taxon>Fungi</taxon>
        <taxon>Fungi incertae sedis</taxon>
        <taxon>Zoopagomycota</taxon>
        <taxon>Kickxellomycotina</taxon>
        <taxon>Harpellomycetes</taxon>
        <taxon>Harpellales</taxon>
        <taxon>Legeriomycetaceae</taxon>
        <taxon>Smittium</taxon>
    </lineage>
</organism>
<accession>A0A1R1X0D0</accession>
<evidence type="ECO:0000256" key="1">
    <source>
        <dbReference type="SAM" id="MobiDB-lite"/>
    </source>
</evidence>
<name>A0A1R1X0D0_9FUNG</name>
<proteinExistence type="predicted"/>
<dbReference type="OrthoDB" id="10342519at2759"/>
<feature type="compositionally biased region" description="Polar residues" evidence="1">
    <location>
        <begin position="700"/>
        <end position="723"/>
    </location>
</feature>
<feature type="region of interest" description="Disordered" evidence="1">
    <location>
        <begin position="700"/>
        <end position="739"/>
    </location>
</feature>
<dbReference type="AlphaFoldDB" id="A0A1R1X0D0"/>
<comment type="caution">
    <text evidence="2">The sequence shown here is derived from an EMBL/GenBank/DDBJ whole genome shotgun (WGS) entry which is preliminary data.</text>
</comment>
<evidence type="ECO:0000313" key="2">
    <source>
        <dbReference type="EMBL" id="OMJ08092.1"/>
    </source>
</evidence>
<sequence>MHSMVGSSSGSGGKSFYSKSTSIESLDINQLSIIDLNKASNKYSGYGKKLPSIKKKSGRKNINKLNIDLESSPLYYKKMGYSLNSEFMDNLYSPGFSASTQLDSSKHANFYNSNSIGATSGNTEIEDAYNINSSINGNYFDSLNSSSTTIKKVKSSDLPQNHCDSFSISKNHSLTTRQSSCSPEFGYTLNLSESKFSDKHVGFISDSTIFAYGSTSSGNSYTSPLMPPQSLASSDSKLVNSRSQEYINNCSEINREYVKPSSNSNIHISGGCTNIDNIYPAPGAKKIDSSQYSKSNKNNYNFDKKTSSNFNPSIHISDSTRTKSQVYEKELTKVVDYSNRKITDQNNLFQQISRNDLSSDSRRNIDQYFNFDKESNKFTSVCPDNVYCKPGYAYSNVAKIQADEASSDSDSFNYVSEDTPNLNLKSSGRNFTELTKNNTSNCEIHIDDISDIENDHEAIHSIPKLLKNSCFDLSQIETENLPKNEVYYYINNSDVNINQVGDSEGENLYGSKLHSSQFIESKQVKAAPPVSASSVLNDPVNIGNKKSLQSTTAKNHKNIPSPQDNFSYLIQNKQYQHAETIKQSPEFGKKINNARIDLHVASQGANYEINKYGSRGSNLSISPEYNLYEITKVVNDPDYANFSRYYCSKKSNNAKLTFLNFLKSSSIGDEMFDNESVSTVDSFSQELGVLGISSATDNHIVTNNKRDSSSSTDTKNASKTSFYNKPLPTKPKSKKQMNF</sequence>
<reference evidence="2 3" key="1">
    <citation type="submission" date="2017-01" db="EMBL/GenBank/DDBJ databases">
        <authorList>
            <person name="Mah S.A."/>
            <person name="Swanson W.J."/>
            <person name="Moy G.W."/>
            <person name="Vacquier V.D."/>
        </authorList>
    </citation>
    <scope>NUCLEOTIDE SEQUENCE [LARGE SCALE GENOMIC DNA]</scope>
    <source>
        <strain evidence="2 3">GSMNP</strain>
    </source>
</reference>
<evidence type="ECO:0000313" key="3">
    <source>
        <dbReference type="Proteomes" id="UP000187283"/>
    </source>
</evidence>
<dbReference type="EMBL" id="LSSN01005884">
    <property type="protein sequence ID" value="OMJ08092.1"/>
    <property type="molecule type" value="Genomic_DNA"/>
</dbReference>
<dbReference type="STRING" id="133412.A0A1R1X0D0"/>
<keyword evidence="3" id="KW-1185">Reference proteome</keyword>